<evidence type="ECO:0000256" key="1">
    <source>
        <dbReference type="ARBA" id="ARBA00023015"/>
    </source>
</evidence>
<keyword evidence="3" id="KW-0804">Transcription</keyword>
<dbReference type="Pfam" id="PF01047">
    <property type="entry name" value="MarR"/>
    <property type="match status" value="1"/>
</dbReference>
<dbReference type="EMBL" id="FNED01000005">
    <property type="protein sequence ID" value="SDI55147.1"/>
    <property type="molecule type" value="Genomic_DNA"/>
</dbReference>
<evidence type="ECO:0000256" key="2">
    <source>
        <dbReference type="ARBA" id="ARBA00023125"/>
    </source>
</evidence>
<dbReference type="RefSeq" id="WP_043068698.1">
    <property type="nucleotide sequence ID" value="NZ_BJOA01000065.1"/>
</dbReference>
<reference evidence="5 7" key="1">
    <citation type="submission" date="2015-07" db="EMBL/GenBank/DDBJ databases">
        <title>Fjat-14205 dsm 2895.</title>
        <authorList>
            <person name="Liu B."/>
            <person name="Wang J."/>
            <person name="Zhu Y."/>
            <person name="Liu G."/>
            <person name="Chen Q."/>
            <person name="Chen Z."/>
            <person name="Lan J."/>
            <person name="Che J."/>
            <person name="Ge C."/>
            <person name="Shi H."/>
            <person name="Pan Z."/>
            <person name="Liu X."/>
        </authorList>
    </citation>
    <scope>NUCLEOTIDE SEQUENCE [LARGE SCALE GENOMIC DNA]</scope>
    <source>
        <strain evidence="5 7">DSM 2895</strain>
    </source>
</reference>
<dbReference type="Proteomes" id="UP000182836">
    <property type="component" value="Unassembled WGS sequence"/>
</dbReference>
<organism evidence="5 7">
    <name type="scientific">Aneurinibacillus migulanus</name>
    <name type="common">Bacillus migulanus</name>
    <dbReference type="NCBI Taxonomy" id="47500"/>
    <lineage>
        <taxon>Bacteria</taxon>
        <taxon>Bacillati</taxon>
        <taxon>Bacillota</taxon>
        <taxon>Bacilli</taxon>
        <taxon>Bacillales</taxon>
        <taxon>Paenibacillaceae</taxon>
        <taxon>Aneurinibacillus group</taxon>
        <taxon>Aneurinibacillus</taxon>
    </lineage>
</organism>
<dbReference type="GO" id="GO:0003677">
    <property type="term" value="F:DNA binding"/>
    <property type="evidence" value="ECO:0007669"/>
    <property type="project" value="UniProtKB-KW"/>
</dbReference>
<dbReference type="SUPFAM" id="SSF46785">
    <property type="entry name" value="Winged helix' DNA-binding domain"/>
    <property type="match status" value="1"/>
</dbReference>
<dbReference type="GeneID" id="42303800"/>
<dbReference type="InterPro" id="IPR000835">
    <property type="entry name" value="HTH_MarR-typ"/>
</dbReference>
<dbReference type="Gene3D" id="1.10.10.10">
    <property type="entry name" value="Winged helix-like DNA-binding domain superfamily/Winged helix DNA-binding domain"/>
    <property type="match status" value="1"/>
</dbReference>
<keyword evidence="1" id="KW-0805">Transcription regulation</keyword>
<dbReference type="AlphaFoldDB" id="A0A0D1XUF6"/>
<dbReference type="PANTHER" id="PTHR35790:SF4">
    <property type="entry name" value="HTH-TYPE TRANSCRIPTIONAL REGULATOR PCHR"/>
    <property type="match status" value="1"/>
</dbReference>
<keyword evidence="2" id="KW-0238">DNA-binding</keyword>
<dbReference type="InterPro" id="IPR023187">
    <property type="entry name" value="Tscrpt_reg_MarR-type_CS"/>
</dbReference>
<dbReference type="PROSITE" id="PS01117">
    <property type="entry name" value="HTH_MARR_1"/>
    <property type="match status" value="1"/>
</dbReference>
<dbReference type="EMBL" id="LGUG01000002">
    <property type="protein sequence ID" value="KON99344.1"/>
    <property type="molecule type" value="Genomic_DNA"/>
</dbReference>
<name>A0A0D1XUF6_ANEMI</name>
<dbReference type="Proteomes" id="UP000037269">
    <property type="component" value="Unassembled WGS sequence"/>
</dbReference>
<sequence length="153" mass="17679">MQLEKNIVLTLQKLLHKREDAIKQEQEELITKTKELSLNLADITLSELHVIDCIGTHGTRNVTSLSKQMDMTRGAISKICSKLLKREAIEKIHLTNNQKEVHFKLTKSGEKIFSLHETLHQAAEEKVLHFLKRYTPAELQFIDRLLKDIISEL</sequence>
<evidence type="ECO:0000259" key="4">
    <source>
        <dbReference type="PROSITE" id="PS50995"/>
    </source>
</evidence>
<dbReference type="OrthoDB" id="5358347at2"/>
<dbReference type="InterPro" id="IPR036388">
    <property type="entry name" value="WH-like_DNA-bd_sf"/>
</dbReference>
<dbReference type="SMART" id="SM00347">
    <property type="entry name" value="HTH_MARR"/>
    <property type="match status" value="1"/>
</dbReference>
<dbReference type="InterPro" id="IPR052067">
    <property type="entry name" value="Metal_resp_HTH_trans_reg"/>
</dbReference>
<proteinExistence type="predicted"/>
<dbReference type="PATRIC" id="fig|47500.8.peg.4312"/>
<reference evidence="6 8" key="2">
    <citation type="submission" date="2016-10" db="EMBL/GenBank/DDBJ databases">
        <authorList>
            <person name="de Groot N.N."/>
        </authorList>
    </citation>
    <scope>NUCLEOTIDE SEQUENCE [LARGE SCALE GENOMIC DNA]</scope>
    <source>
        <strain evidence="6 8">DSM 2895</strain>
    </source>
</reference>
<dbReference type="InterPro" id="IPR036390">
    <property type="entry name" value="WH_DNA-bd_sf"/>
</dbReference>
<keyword evidence="7" id="KW-1185">Reference proteome</keyword>
<evidence type="ECO:0000313" key="7">
    <source>
        <dbReference type="Proteomes" id="UP000037269"/>
    </source>
</evidence>
<dbReference type="GO" id="GO:0003700">
    <property type="term" value="F:DNA-binding transcription factor activity"/>
    <property type="evidence" value="ECO:0007669"/>
    <property type="project" value="InterPro"/>
</dbReference>
<dbReference type="PROSITE" id="PS50995">
    <property type="entry name" value="HTH_MARR_2"/>
    <property type="match status" value="1"/>
</dbReference>
<gene>
    <name evidence="5" type="ORF">AF333_01035</name>
    <name evidence="6" type="ORF">SAMN04487909_10575</name>
</gene>
<protein>
    <submittedName>
        <fullName evidence="6">Transcriptional regulator, MarR family</fullName>
    </submittedName>
</protein>
<evidence type="ECO:0000313" key="5">
    <source>
        <dbReference type="EMBL" id="KON99344.1"/>
    </source>
</evidence>
<feature type="domain" description="HTH marR-type" evidence="4">
    <location>
        <begin position="4"/>
        <end position="151"/>
    </location>
</feature>
<dbReference type="STRING" id="47500.AF333_01035"/>
<dbReference type="PANTHER" id="PTHR35790">
    <property type="entry name" value="HTH-TYPE TRANSCRIPTIONAL REGULATOR PCHR"/>
    <property type="match status" value="1"/>
</dbReference>
<evidence type="ECO:0000313" key="6">
    <source>
        <dbReference type="EMBL" id="SDI55147.1"/>
    </source>
</evidence>
<accession>A0A0D1XUF6</accession>
<evidence type="ECO:0000256" key="3">
    <source>
        <dbReference type="ARBA" id="ARBA00023163"/>
    </source>
</evidence>
<evidence type="ECO:0000313" key="8">
    <source>
        <dbReference type="Proteomes" id="UP000182836"/>
    </source>
</evidence>